<keyword evidence="2" id="KW-1185">Reference proteome</keyword>
<dbReference type="AlphaFoldDB" id="A0A9W8QA87"/>
<sequence>MVTDLDSVPVEVKMVILQSIGSYRDLIRPLHASSIFYRIYLLSPAQYLRASSAGEHTAGIVKELVAVHLATVQFTPVVSSDQAARVPALAKEFFGEYFDAEKQRLLPRSHKELRSII</sequence>
<evidence type="ECO:0000313" key="1">
    <source>
        <dbReference type="EMBL" id="KAJ4150481.1"/>
    </source>
</evidence>
<dbReference type="KEGG" id="amus:LMH87_011229"/>
<comment type="caution">
    <text evidence="1">The sequence shown here is derived from an EMBL/GenBank/DDBJ whole genome shotgun (WGS) entry which is preliminary data.</text>
</comment>
<dbReference type="GeneID" id="80898388"/>
<evidence type="ECO:0000313" key="2">
    <source>
        <dbReference type="Proteomes" id="UP001144673"/>
    </source>
</evidence>
<dbReference type="Proteomes" id="UP001144673">
    <property type="component" value="Chromosome 4"/>
</dbReference>
<protein>
    <submittedName>
        <fullName evidence="1">Uncharacterized protein</fullName>
    </submittedName>
</protein>
<organism evidence="1 2">
    <name type="scientific">Akanthomyces muscarius</name>
    <name type="common">Entomopathogenic fungus</name>
    <name type="synonym">Lecanicillium muscarium</name>
    <dbReference type="NCBI Taxonomy" id="2231603"/>
    <lineage>
        <taxon>Eukaryota</taxon>
        <taxon>Fungi</taxon>
        <taxon>Dikarya</taxon>
        <taxon>Ascomycota</taxon>
        <taxon>Pezizomycotina</taxon>
        <taxon>Sordariomycetes</taxon>
        <taxon>Hypocreomycetidae</taxon>
        <taxon>Hypocreales</taxon>
        <taxon>Cordycipitaceae</taxon>
        <taxon>Akanthomyces</taxon>
    </lineage>
</organism>
<gene>
    <name evidence="1" type="ORF">LMH87_011229</name>
</gene>
<proteinExistence type="predicted"/>
<name>A0A9W8QA87_AKAMU</name>
<reference evidence="1" key="1">
    <citation type="journal article" date="2023" name="Access Microbiol">
        <title>De-novo genome assembly for Akanthomyces muscarius, a biocontrol agent of insect agricultural pests.</title>
        <authorList>
            <person name="Erdos Z."/>
            <person name="Studholme D.J."/>
            <person name="Raymond B."/>
            <person name="Sharma M."/>
        </authorList>
    </citation>
    <scope>NUCLEOTIDE SEQUENCE</scope>
    <source>
        <strain evidence="1">Ve6</strain>
    </source>
</reference>
<accession>A0A9W8QA87</accession>
<dbReference type="EMBL" id="JAJHUN010000009">
    <property type="protein sequence ID" value="KAJ4150481.1"/>
    <property type="molecule type" value="Genomic_DNA"/>
</dbReference>
<dbReference type="RefSeq" id="XP_056052195.1">
    <property type="nucleotide sequence ID" value="XM_056200336.1"/>
</dbReference>